<gene>
    <name evidence="2" type="ORF">GALMADRAFT_1048043</name>
</gene>
<dbReference type="EMBL" id="KL142409">
    <property type="protein sequence ID" value="KDR68188.1"/>
    <property type="molecule type" value="Genomic_DNA"/>
</dbReference>
<protein>
    <submittedName>
        <fullName evidence="2">Uncharacterized protein</fullName>
    </submittedName>
</protein>
<organism evidence="2 3">
    <name type="scientific">Galerina marginata (strain CBS 339.88)</name>
    <dbReference type="NCBI Taxonomy" id="685588"/>
    <lineage>
        <taxon>Eukaryota</taxon>
        <taxon>Fungi</taxon>
        <taxon>Dikarya</taxon>
        <taxon>Basidiomycota</taxon>
        <taxon>Agaricomycotina</taxon>
        <taxon>Agaricomycetes</taxon>
        <taxon>Agaricomycetidae</taxon>
        <taxon>Agaricales</taxon>
        <taxon>Agaricineae</taxon>
        <taxon>Strophariaceae</taxon>
        <taxon>Galerina</taxon>
    </lineage>
</organism>
<keyword evidence="1" id="KW-1133">Transmembrane helix</keyword>
<evidence type="ECO:0000313" key="3">
    <source>
        <dbReference type="Proteomes" id="UP000027222"/>
    </source>
</evidence>
<keyword evidence="1" id="KW-0812">Transmembrane</keyword>
<sequence>MPFPHLGCLNCSFTRQSVFPFPPPNFFVYFLCPSTFPVCFFFRFVFFLPHRLQFYQNPEYLISQHADSAPTPWIKVRNSGQLAVLLRNVYNYEAKRSPMVQLPILGPSVSQSAGYHYIGVKLSVPHLMKDGNGRATVEKGTGE</sequence>
<evidence type="ECO:0000256" key="1">
    <source>
        <dbReference type="SAM" id="Phobius"/>
    </source>
</evidence>
<evidence type="ECO:0000313" key="2">
    <source>
        <dbReference type="EMBL" id="KDR68188.1"/>
    </source>
</evidence>
<keyword evidence="1" id="KW-0472">Membrane</keyword>
<feature type="transmembrane region" description="Helical" evidence="1">
    <location>
        <begin position="26"/>
        <end position="46"/>
    </location>
</feature>
<name>A0A067SN35_GALM3</name>
<dbReference type="AlphaFoldDB" id="A0A067SN35"/>
<proteinExistence type="predicted"/>
<keyword evidence="3" id="KW-1185">Reference proteome</keyword>
<dbReference type="HOGENOM" id="CLU_1806311_0_0_1"/>
<accession>A0A067SN35</accession>
<dbReference type="Proteomes" id="UP000027222">
    <property type="component" value="Unassembled WGS sequence"/>
</dbReference>
<reference evidence="3" key="1">
    <citation type="journal article" date="2014" name="Proc. Natl. Acad. Sci. U.S.A.">
        <title>Extensive sampling of basidiomycete genomes demonstrates inadequacy of the white-rot/brown-rot paradigm for wood decay fungi.</title>
        <authorList>
            <person name="Riley R."/>
            <person name="Salamov A.A."/>
            <person name="Brown D.W."/>
            <person name="Nagy L.G."/>
            <person name="Floudas D."/>
            <person name="Held B.W."/>
            <person name="Levasseur A."/>
            <person name="Lombard V."/>
            <person name="Morin E."/>
            <person name="Otillar R."/>
            <person name="Lindquist E.A."/>
            <person name="Sun H."/>
            <person name="LaButti K.M."/>
            <person name="Schmutz J."/>
            <person name="Jabbour D."/>
            <person name="Luo H."/>
            <person name="Baker S.E."/>
            <person name="Pisabarro A.G."/>
            <person name="Walton J.D."/>
            <person name="Blanchette R.A."/>
            <person name="Henrissat B."/>
            <person name="Martin F."/>
            <person name="Cullen D."/>
            <person name="Hibbett D.S."/>
            <person name="Grigoriev I.V."/>
        </authorList>
    </citation>
    <scope>NUCLEOTIDE SEQUENCE [LARGE SCALE GENOMIC DNA]</scope>
    <source>
        <strain evidence="3">CBS 339.88</strain>
    </source>
</reference>